<name>A0AA38RDJ6_9PEZI</name>
<organism evidence="3 4">
    <name type="scientific">Coniochaeta hoffmannii</name>
    <dbReference type="NCBI Taxonomy" id="91930"/>
    <lineage>
        <taxon>Eukaryota</taxon>
        <taxon>Fungi</taxon>
        <taxon>Dikarya</taxon>
        <taxon>Ascomycota</taxon>
        <taxon>Pezizomycotina</taxon>
        <taxon>Sordariomycetes</taxon>
        <taxon>Sordariomycetidae</taxon>
        <taxon>Coniochaetales</taxon>
        <taxon>Coniochaetaceae</taxon>
        <taxon>Coniochaeta</taxon>
    </lineage>
</organism>
<dbReference type="EMBL" id="JANBVN010000090">
    <property type="protein sequence ID" value="KAJ9145252.1"/>
    <property type="molecule type" value="Genomic_DNA"/>
</dbReference>
<dbReference type="AlphaFoldDB" id="A0AA38RDJ6"/>
<keyword evidence="4" id="KW-1185">Reference proteome</keyword>
<dbReference type="Pfam" id="PF26118">
    <property type="entry name" value="DUF8035"/>
    <property type="match status" value="1"/>
</dbReference>
<feature type="region of interest" description="Disordered" evidence="1">
    <location>
        <begin position="297"/>
        <end position="317"/>
    </location>
</feature>
<feature type="compositionally biased region" description="Basic and acidic residues" evidence="1">
    <location>
        <begin position="84"/>
        <end position="93"/>
    </location>
</feature>
<sequence length="548" mass="65102">MAYRGGGSRADYEERDHYERSRSRAGVREYEDVDLRVRERERDRVPAFMREEIRRPEPGPLVLRARDVETVERPRRRSPSVTRVRAETREVVRARSVTPPPPRRREVVERDDVEVRTRTVERERVRSPSRVRTRFIERERSPSPERVRTTRYVERRRSPSPVVDRERIRIIEHERERARTPSPSPSPSPPPVIRGPRIEREVVTHYTGIDHGIIQVRPPSPPPPPRQRQTERETDIDIYTSRHETEVDVHRRVSHSRGRARSPSVERRRPSAPAHYHDDEVIVRSDRNRLDVEIDHHHHPHRSMSPGGHRRAHSAAPGRVRYDDEAEYITSRIEERGRVGEAYHGATRDWEIVDVPPGTERVRMDGAGGGATEVTWSKYSGVRRAKFLPDGDTAVVRAPPVVSSRPRERERERETDTRINVQIYDDKKEERPVKEKKSDMWTEITKDLVSRRAIEEMGYEYEETEYFYYILTYLRYEDVLELVKLSDRIRRARKDRIREIEWERDYRDDWESDYRRHGHGHRGGYEDERIRETEVIYDSGRPARGYIR</sequence>
<feature type="compositionally biased region" description="Basic residues" evidence="1">
    <location>
        <begin position="297"/>
        <end position="313"/>
    </location>
</feature>
<proteinExistence type="predicted"/>
<feature type="compositionally biased region" description="Basic and acidic residues" evidence="1">
    <location>
        <begin position="264"/>
        <end position="278"/>
    </location>
</feature>
<comment type="caution">
    <text evidence="3">The sequence shown here is derived from an EMBL/GenBank/DDBJ whole genome shotgun (WGS) entry which is preliminary data.</text>
</comment>
<feature type="region of interest" description="Disordered" evidence="1">
    <location>
        <begin position="71"/>
        <end position="109"/>
    </location>
</feature>
<protein>
    <submittedName>
        <fullName evidence="3">Conserved glutamic acid rich protein</fullName>
    </submittedName>
</protein>
<feature type="compositionally biased region" description="Basic and acidic residues" evidence="1">
    <location>
        <begin position="10"/>
        <end position="28"/>
    </location>
</feature>
<accession>A0AA38RDJ6</accession>
<evidence type="ECO:0000313" key="4">
    <source>
        <dbReference type="Proteomes" id="UP001174691"/>
    </source>
</evidence>
<evidence type="ECO:0000259" key="2">
    <source>
        <dbReference type="Pfam" id="PF26118"/>
    </source>
</evidence>
<feature type="domain" description="DUF8035" evidence="2">
    <location>
        <begin position="439"/>
        <end position="492"/>
    </location>
</feature>
<feature type="compositionally biased region" description="Pro residues" evidence="1">
    <location>
        <begin position="182"/>
        <end position="193"/>
    </location>
</feature>
<feature type="compositionally biased region" description="Basic and acidic residues" evidence="1">
    <location>
        <begin position="228"/>
        <end position="251"/>
    </location>
</feature>
<gene>
    <name evidence="3" type="ORF">NKR19_g6112</name>
</gene>
<dbReference type="InterPro" id="IPR058348">
    <property type="entry name" value="DUF8035"/>
</dbReference>
<dbReference type="Proteomes" id="UP001174691">
    <property type="component" value="Unassembled WGS sequence"/>
</dbReference>
<reference evidence="3" key="1">
    <citation type="submission" date="2022-07" db="EMBL/GenBank/DDBJ databases">
        <title>Fungi with potential for degradation of polypropylene.</title>
        <authorList>
            <person name="Gostincar C."/>
        </authorList>
    </citation>
    <scope>NUCLEOTIDE SEQUENCE</scope>
    <source>
        <strain evidence="3">EXF-13287</strain>
    </source>
</reference>
<feature type="region of interest" description="Disordered" evidence="1">
    <location>
        <begin position="135"/>
        <end position="278"/>
    </location>
</feature>
<feature type="region of interest" description="Disordered" evidence="1">
    <location>
        <begin position="1"/>
        <end position="28"/>
    </location>
</feature>
<feature type="compositionally biased region" description="Basic and acidic residues" evidence="1">
    <location>
        <begin position="135"/>
        <end position="179"/>
    </location>
</feature>
<evidence type="ECO:0000313" key="3">
    <source>
        <dbReference type="EMBL" id="KAJ9145252.1"/>
    </source>
</evidence>
<evidence type="ECO:0000256" key="1">
    <source>
        <dbReference type="SAM" id="MobiDB-lite"/>
    </source>
</evidence>